<dbReference type="InterPro" id="IPR036514">
    <property type="entry name" value="SGNH_hydro_sf"/>
</dbReference>
<evidence type="ECO:0000313" key="3">
    <source>
        <dbReference type="EMBL" id="ORY73455.1"/>
    </source>
</evidence>
<feature type="signal peptide" evidence="2">
    <location>
        <begin position="1"/>
        <end position="15"/>
    </location>
</feature>
<dbReference type="STRING" id="106004.A0A1Y2ERI9"/>
<dbReference type="OrthoDB" id="1600564at2759"/>
<accession>A0A1Y2ERI9</accession>
<dbReference type="Pfam" id="PF00657">
    <property type="entry name" value="Lipase_GDSL"/>
    <property type="match status" value="1"/>
</dbReference>
<dbReference type="GO" id="GO:0016788">
    <property type="term" value="F:hydrolase activity, acting on ester bonds"/>
    <property type="evidence" value="ECO:0007669"/>
    <property type="project" value="InterPro"/>
</dbReference>
<feature type="chain" id="PRO_5012463401" evidence="2">
    <location>
        <begin position="16"/>
        <end position="286"/>
    </location>
</feature>
<keyword evidence="2" id="KW-0732">Signal</keyword>
<gene>
    <name evidence="3" type="ORF">BCR35DRAFT_307214</name>
</gene>
<organism evidence="3 4">
    <name type="scientific">Leucosporidium creatinivorum</name>
    <dbReference type="NCBI Taxonomy" id="106004"/>
    <lineage>
        <taxon>Eukaryota</taxon>
        <taxon>Fungi</taxon>
        <taxon>Dikarya</taxon>
        <taxon>Basidiomycota</taxon>
        <taxon>Pucciniomycotina</taxon>
        <taxon>Microbotryomycetes</taxon>
        <taxon>Leucosporidiales</taxon>
        <taxon>Leucosporidium</taxon>
    </lineage>
</organism>
<comment type="caution">
    <text evidence="3">The sequence shown here is derived from an EMBL/GenBank/DDBJ whole genome shotgun (WGS) entry which is preliminary data.</text>
</comment>
<comment type="similarity">
    <text evidence="1">Belongs to the 'GDSL' lipolytic enzyme family.</text>
</comment>
<dbReference type="InParanoid" id="A0A1Y2ERI9"/>
<proteinExistence type="inferred from homology"/>
<dbReference type="SUPFAM" id="SSF52266">
    <property type="entry name" value="SGNH hydrolase"/>
    <property type="match status" value="1"/>
</dbReference>
<dbReference type="CDD" id="cd01846">
    <property type="entry name" value="fatty_acyltransferase_like"/>
    <property type="match status" value="1"/>
</dbReference>
<evidence type="ECO:0000256" key="2">
    <source>
        <dbReference type="SAM" id="SignalP"/>
    </source>
</evidence>
<keyword evidence="4" id="KW-1185">Reference proteome</keyword>
<sequence>MRLVSLLLLAAVAQAAPLILDARSWNLFDKVRVFGDSLSDDGSGAWTVSNFTWPADPHYFGHRFSNGKVYAEVLAGALRLPIDDHAVGGATVNDDVVQGYTGPASTIPSPSVLDQVAAFLKLPRGGSNDLTKSLVIIYGGANDAFFGLPNITAAEVVASVQVAVKRLKARGATHFLLPTLPPLGANYPFSTLVPSYSRPLAKFSADHRAALLALAESDPSIVVTDLFPLFQSIYKNPASYGFDAAVLNRSCLRGVYMEVAGSVTVCENPREYVWWDEYHPTKVASR</sequence>
<dbReference type="PANTHER" id="PTHR22835">
    <property type="entry name" value="ZINC FINGER FYVE DOMAIN CONTAINING PROTEIN"/>
    <property type="match status" value="1"/>
</dbReference>
<dbReference type="PANTHER" id="PTHR22835:SF659">
    <property type="entry name" value="GDSL LIPASE_ACYLHYDROLASE, PUTATIVE (AFU_ORTHOLOGUE AFUA_2G00510)-RELATED"/>
    <property type="match status" value="1"/>
</dbReference>
<dbReference type="AlphaFoldDB" id="A0A1Y2ERI9"/>
<dbReference type="Proteomes" id="UP000193467">
    <property type="component" value="Unassembled WGS sequence"/>
</dbReference>
<dbReference type="Gene3D" id="3.40.50.1110">
    <property type="entry name" value="SGNH hydrolase"/>
    <property type="match status" value="1"/>
</dbReference>
<protein>
    <submittedName>
        <fullName evidence="3">GDSL lipase/esterase</fullName>
    </submittedName>
</protein>
<evidence type="ECO:0000313" key="4">
    <source>
        <dbReference type="Proteomes" id="UP000193467"/>
    </source>
</evidence>
<evidence type="ECO:0000256" key="1">
    <source>
        <dbReference type="ARBA" id="ARBA00008668"/>
    </source>
</evidence>
<name>A0A1Y2ERI9_9BASI</name>
<dbReference type="EMBL" id="MCGR01000046">
    <property type="protein sequence ID" value="ORY73455.1"/>
    <property type="molecule type" value="Genomic_DNA"/>
</dbReference>
<dbReference type="InterPro" id="IPR001087">
    <property type="entry name" value="GDSL"/>
</dbReference>
<reference evidence="3 4" key="1">
    <citation type="submission" date="2016-07" db="EMBL/GenBank/DDBJ databases">
        <title>Pervasive Adenine N6-methylation of Active Genes in Fungi.</title>
        <authorList>
            <consortium name="DOE Joint Genome Institute"/>
            <person name="Mondo S.J."/>
            <person name="Dannebaum R.O."/>
            <person name="Kuo R.C."/>
            <person name="Labutti K."/>
            <person name="Haridas S."/>
            <person name="Kuo A."/>
            <person name="Salamov A."/>
            <person name="Ahrendt S.R."/>
            <person name="Lipzen A."/>
            <person name="Sullivan W."/>
            <person name="Andreopoulos W.B."/>
            <person name="Clum A."/>
            <person name="Lindquist E."/>
            <person name="Daum C."/>
            <person name="Ramamoorthy G.K."/>
            <person name="Gryganskyi A."/>
            <person name="Culley D."/>
            <person name="Magnuson J.K."/>
            <person name="James T.Y."/>
            <person name="O'Malley M.A."/>
            <person name="Stajich J.E."/>
            <person name="Spatafora J.W."/>
            <person name="Visel A."/>
            <person name="Grigoriev I.V."/>
        </authorList>
    </citation>
    <scope>NUCLEOTIDE SEQUENCE [LARGE SCALE GENOMIC DNA]</scope>
    <source>
        <strain evidence="3 4">62-1032</strain>
    </source>
</reference>